<evidence type="ECO:0000313" key="2">
    <source>
        <dbReference type="EMBL" id="KGO67963.1"/>
    </source>
</evidence>
<comment type="caution">
    <text evidence="2">The sequence shown here is derived from an EMBL/GenBank/DDBJ whole genome shotgun (WGS) entry which is preliminary data.</text>
</comment>
<sequence>MPQKRKTRNNASSTVPWFWNCQGQPFPEPTMQFG</sequence>
<dbReference type="EMBL" id="JQGA01001245">
    <property type="protein sequence ID" value="KGO67963.1"/>
    <property type="molecule type" value="Genomic_DNA"/>
</dbReference>
<proteinExistence type="predicted"/>
<organism evidence="2 3">
    <name type="scientific">Penicillium italicum</name>
    <name type="common">Blue mold</name>
    <dbReference type="NCBI Taxonomy" id="40296"/>
    <lineage>
        <taxon>Eukaryota</taxon>
        <taxon>Fungi</taxon>
        <taxon>Dikarya</taxon>
        <taxon>Ascomycota</taxon>
        <taxon>Pezizomycotina</taxon>
        <taxon>Eurotiomycetes</taxon>
        <taxon>Eurotiomycetidae</taxon>
        <taxon>Eurotiales</taxon>
        <taxon>Aspergillaceae</taxon>
        <taxon>Penicillium</taxon>
    </lineage>
</organism>
<keyword evidence="3" id="KW-1185">Reference proteome</keyword>
<reference evidence="2 3" key="1">
    <citation type="journal article" date="2015" name="Mol. Plant Microbe Interact.">
        <title>Genome, transcriptome, and functional analyses of Penicillium expansum provide new insights into secondary metabolism and pathogenicity.</title>
        <authorList>
            <person name="Ballester A.R."/>
            <person name="Marcet-Houben M."/>
            <person name="Levin E."/>
            <person name="Sela N."/>
            <person name="Selma-Lazaro C."/>
            <person name="Carmona L."/>
            <person name="Wisniewski M."/>
            <person name="Droby S."/>
            <person name="Gonzalez-Candelas L."/>
            <person name="Gabaldon T."/>
        </authorList>
    </citation>
    <scope>NUCLEOTIDE SEQUENCE [LARGE SCALE GENOMIC DNA]</scope>
    <source>
        <strain evidence="2 3">PHI-1</strain>
    </source>
</reference>
<feature type="region of interest" description="Disordered" evidence="1">
    <location>
        <begin position="1"/>
        <end position="34"/>
    </location>
</feature>
<dbReference type="HOGENOM" id="CLU_3377302_0_0_1"/>
<dbReference type="Proteomes" id="UP000030104">
    <property type="component" value="Unassembled WGS sequence"/>
</dbReference>
<dbReference type="AlphaFoldDB" id="A0A0A2KLY3"/>
<protein>
    <submittedName>
        <fullName evidence="2">Uncharacterized protein</fullName>
    </submittedName>
</protein>
<accession>A0A0A2KLY3</accession>
<evidence type="ECO:0000313" key="3">
    <source>
        <dbReference type="Proteomes" id="UP000030104"/>
    </source>
</evidence>
<name>A0A0A2KLY3_PENIT</name>
<gene>
    <name evidence="2" type="ORF">PITC_029320</name>
</gene>
<evidence type="ECO:0000256" key="1">
    <source>
        <dbReference type="SAM" id="MobiDB-lite"/>
    </source>
</evidence>